<evidence type="ECO:0000313" key="3">
    <source>
        <dbReference type="EMBL" id="MFB9089277.1"/>
    </source>
</evidence>
<feature type="transmembrane region" description="Helical" evidence="2">
    <location>
        <begin position="12"/>
        <end position="34"/>
    </location>
</feature>
<proteinExistence type="predicted"/>
<sequence>MKKPSKSIFVRILKITGITVVIILFLLFLIPILFPGKIAQEVKSFANDKLNGELNFKEANLSFFNHFPSLTLTLTDFSLKGSAPYKKETLLAANEVSFGINIRTLLFDKKVNIDKIFVSNALINVKVNKKGEANYNVYKSEDTSTKKDSSGSSLRLEKIAIENSHIIYDDKSTKMLIDANGFNYVGNGDLDKAIFDLYTEADIEDFDFSYNGEQYLKNKKVNADLITKINTNSLAFIFEQNNLKINKLPVEFKGKFDFLSNGYDMDFNIKSQDSKLNDFFTALPPHYVTWLDKSKVKGSTDLLLTLKGKYIASKNQKPDLAFNMKIRDGYINYNDAPFPASNIFLNFDTKLPSLDTEKLRVNIDSVFFNVDKDYFKAIVKTVGIAKPQIAARIQSKINLGKMNKAFGLQNMDLRGILNMDIKSNGVYDKKHNKIPVTNGKIALKNGYIKTIYYPNPIKNINLLATILDTEGSTKDLKINITPASFEFEGKPIFVNARLKNFDNINYDIKAKGELDLGKIYKVFSRKGLDLEGYVNADVTFKGSQNDAMKGNYKNLHNSGTLKLRNIKTTSEYLPKPFIIKEGTFVFNQDKMNFNDFVANYGQSDFKMNGYLQNIIDFVLTDKAILKGNFALQSSYINCDEFMSASTNQTAVPDILKENTKPLAPAETGVIVIPSNFDLQFHAVADKLNFQDLTLEKLNGNMLINNGKLMLKNSSFDIVGSNVKMDIVYGSESPNKASFDFKILAKDFDVKRAYKEVKLFREMASAAENAEGIISLDYQVAGKLDGNMQPVFPSLVGGGTLSVKKVKMKGFKMFGAVSRKTGKEAIKNPDLSQVDIKTKIKNNIINIERFKFKVAGFRPRIEGQTSFDGNLNIKMRLGLPPLGIIGIPMKITGTKDNPKVSLGRQSEDLKETEYDEGQIPDANTQPQTTNPKP</sequence>
<keyword evidence="2" id="KW-0472">Membrane</keyword>
<keyword evidence="2" id="KW-0812">Transmembrane</keyword>
<evidence type="ECO:0000313" key="4">
    <source>
        <dbReference type="Proteomes" id="UP001589576"/>
    </source>
</evidence>
<name>A0ABV5GDS3_9FLAO</name>
<comment type="caution">
    <text evidence="3">The sequence shown here is derived from an EMBL/GenBank/DDBJ whole genome shotgun (WGS) entry which is preliminary data.</text>
</comment>
<protein>
    <submittedName>
        <fullName evidence="3">AsmA-like C-terminal region-containing protein</fullName>
    </submittedName>
</protein>
<dbReference type="PANTHER" id="PTHR30441:SF8">
    <property type="entry name" value="DUF748 DOMAIN-CONTAINING PROTEIN"/>
    <property type="match status" value="1"/>
</dbReference>
<feature type="region of interest" description="Disordered" evidence="1">
    <location>
        <begin position="894"/>
        <end position="932"/>
    </location>
</feature>
<keyword evidence="2" id="KW-1133">Transmembrane helix</keyword>
<evidence type="ECO:0000256" key="2">
    <source>
        <dbReference type="SAM" id="Phobius"/>
    </source>
</evidence>
<dbReference type="Proteomes" id="UP001589576">
    <property type="component" value="Unassembled WGS sequence"/>
</dbReference>
<dbReference type="EMBL" id="JBHMFB010000016">
    <property type="protein sequence ID" value="MFB9089277.1"/>
    <property type="molecule type" value="Genomic_DNA"/>
</dbReference>
<dbReference type="RefSeq" id="WP_290286257.1">
    <property type="nucleotide sequence ID" value="NZ_JAUFQN010000019.1"/>
</dbReference>
<feature type="compositionally biased region" description="Polar residues" evidence="1">
    <location>
        <begin position="920"/>
        <end position="932"/>
    </location>
</feature>
<reference evidence="3 4" key="1">
    <citation type="submission" date="2024-09" db="EMBL/GenBank/DDBJ databases">
        <authorList>
            <person name="Sun Q."/>
            <person name="Mori K."/>
        </authorList>
    </citation>
    <scope>NUCLEOTIDE SEQUENCE [LARGE SCALE GENOMIC DNA]</scope>
    <source>
        <strain evidence="3 4">CECT 8460</strain>
    </source>
</reference>
<gene>
    <name evidence="3" type="ORF">ACFFUU_06675</name>
</gene>
<evidence type="ECO:0000256" key="1">
    <source>
        <dbReference type="SAM" id="MobiDB-lite"/>
    </source>
</evidence>
<keyword evidence="4" id="KW-1185">Reference proteome</keyword>
<dbReference type="InterPro" id="IPR052894">
    <property type="entry name" value="AsmA-related"/>
</dbReference>
<accession>A0ABV5GDS3</accession>
<dbReference type="PANTHER" id="PTHR30441">
    <property type="entry name" value="DUF748 DOMAIN-CONTAINING PROTEIN"/>
    <property type="match status" value="1"/>
</dbReference>
<organism evidence="3 4">
    <name type="scientific">Flavobacterium paronense</name>
    <dbReference type="NCBI Taxonomy" id="1392775"/>
    <lineage>
        <taxon>Bacteria</taxon>
        <taxon>Pseudomonadati</taxon>
        <taxon>Bacteroidota</taxon>
        <taxon>Flavobacteriia</taxon>
        <taxon>Flavobacteriales</taxon>
        <taxon>Flavobacteriaceae</taxon>
        <taxon>Flavobacterium</taxon>
    </lineage>
</organism>